<feature type="transmembrane region" description="Helical" evidence="1">
    <location>
        <begin position="244"/>
        <end position="263"/>
    </location>
</feature>
<keyword evidence="1" id="KW-0472">Membrane</keyword>
<evidence type="ECO:0000313" key="4">
    <source>
        <dbReference type="Proteomes" id="UP000204391"/>
    </source>
</evidence>
<dbReference type="Pfam" id="PF04235">
    <property type="entry name" value="DUF418"/>
    <property type="match status" value="1"/>
</dbReference>
<dbReference type="AlphaFoldDB" id="A0A221MG10"/>
<proteinExistence type="predicted"/>
<feature type="transmembrane region" description="Helical" evidence="1">
    <location>
        <begin position="121"/>
        <end position="136"/>
    </location>
</feature>
<name>A0A221MG10_9BACI</name>
<feature type="transmembrane region" description="Helical" evidence="1">
    <location>
        <begin position="59"/>
        <end position="78"/>
    </location>
</feature>
<dbReference type="EMBL" id="CP022437">
    <property type="protein sequence ID" value="ASN06550.1"/>
    <property type="molecule type" value="Genomic_DNA"/>
</dbReference>
<dbReference type="PANTHER" id="PTHR30590">
    <property type="entry name" value="INNER MEMBRANE PROTEIN"/>
    <property type="match status" value="1"/>
</dbReference>
<dbReference type="PANTHER" id="PTHR30590:SF2">
    <property type="entry name" value="INNER MEMBRANE PROTEIN"/>
    <property type="match status" value="1"/>
</dbReference>
<feature type="transmembrane region" description="Helical" evidence="1">
    <location>
        <begin position="98"/>
        <end position="115"/>
    </location>
</feature>
<dbReference type="Proteomes" id="UP000204391">
    <property type="component" value="Chromosome"/>
</dbReference>
<feature type="transmembrane region" description="Helical" evidence="1">
    <location>
        <begin position="21"/>
        <end position="39"/>
    </location>
</feature>
<keyword evidence="1" id="KW-1133">Transmembrane helix</keyword>
<evidence type="ECO:0000256" key="1">
    <source>
        <dbReference type="SAM" id="Phobius"/>
    </source>
</evidence>
<gene>
    <name evidence="3" type="ORF">CFK40_16770</name>
</gene>
<protein>
    <recommendedName>
        <fullName evidence="2">DUF418 domain-containing protein</fullName>
    </recommendedName>
</protein>
<keyword evidence="1" id="KW-0812">Transmembrane</keyword>
<feature type="transmembrane region" description="Helical" evidence="1">
    <location>
        <begin position="143"/>
        <end position="163"/>
    </location>
</feature>
<dbReference type="OrthoDB" id="9807744at2"/>
<dbReference type="InterPro" id="IPR007349">
    <property type="entry name" value="DUF418"/>
</dbReference>
<keyword evidence="4" id="KW-1185">Reference proteome</keyword>
<feature type="domain" description="DUF418" evidence="2">
    <location>
        <begin position="227"/>
        <end position="380"/>
    </location>
</feature>
<evidence type="ECO:0000259" key="2">
    <source>
        <dbReference type="Pfam" id="PF04235"/>
    </source>
</evidence>
<dbReference type="KEGG" id="vne:CFK40_16770"/>
<feature type="transmembrane region" description="Helical" evidence="1">
    <location>
        <begin position="341"/>
        <end position="362"/>
    </location>
</feature>
<reference evidence="3 4" key="1">
    <citation type="journal article" date="2003" name="Int. J. Syst. Evol. Microbiol.">
        <title>Virgibacillus carmonensis sp. nov., Virgibacillus necropolis sp. nov. and Virgibacillus picturae sp. nov., three novel species isolated from deteriorated mural paintings, transfer of the species of the genus salibacillus to Virgibacillus, as Virgibacillus marismortui comb. nov. and Virgibacillus salexigens comb. nov., and emended description of the genus Virgibacillus.</title>
        <authorList>
            <person name="Heyrman J."/>
            <person name="Logan N.A."/>
            <person name="Busse H.J."/>
            <person name="Balcaen A."/>
            <person name="Lebbe L."/>
            <person name="Rodriguez-Diaz M."/>
            <person name="Swings J."/>
            <person name="De Vos P."/>
        </authorList>
    </citation>
    <scope>NUCLEOTIDE SEQUENCE [LARGE SCALE GENOMIC DNA]</scope>
    <source>
        <strain evidence="3 4">LMG 19488</strain>
    </source>
</reference>
<feature type="transmembrane region" description="Helical" evidence="1">
    <location>
        <begin position="275"/>
        <end position="293"/>
    </location>
</feature>
<organism evidence="3 4">
    <name type="scientific">Virgibacillus necropolis</name>
    <dbReference type="NCBI Taxonomy" id="163877"/>
    <lineage>
        <taxon>Bacteria</taxon>
        <taxon>Bacillati</taxon>
        <taxon>Bacillota</taxon>
        <taxon>Bacilli</taxon>
        <taxon>Bacillales</taxon>
        <taxon>Bacillaceae</taxon>
        <taxon>Virgibacillus</taxon>
    </lineage>
</organism>
<feature type="transmembrane region" description="Helical" evidence="1">
    <location>
        <begin position="202"/>
        <end position="223"/>
    </location>
</feature>
<feature type="transmembrane region" description="Helical" evidence="1">
    <location>
        <begin position="313"/>
        <end position="335"/>
    </location>
</feature>
<dbReference type="InterPro" id="IPR052529">
    <property type="entry name" value="Bact_Transport_Assoc"/>
</dbReference>
<accession>A0A221MG10</accession>
<evidence type="ECO:0000313" key="3">
    <source>
        <dbReference type="EMBL" id="ASN06550.1"/>
    </source>
</evidence>
<dbReference type="RefSeq" id="WP_089533547.1">
    <property type="nucleotide sequence ID" value="NZ_CP022437.1"/>
</dbReference>
<sequence length="395" mass="45521">MNAEPIRESKRLLWIDAARGFAIFGIFMVNVGAFSAPYFMHGGEGEAWPGPINHLLQGIIDVFFQASFYTLFSLLFGFGFQIMIDSLVKKGGPVYRILFRRMLILIGFGLVHAFLIWYGDILLSYATIGLLLLLFVKVKNKTLVTWAVLLMGASVTYYTMYLYEFRQYLGFVDQEAIKQAIVSYQSNSFTEIWSQNYADWQYANGGISFLFLTSTLLPLFLVGMFIARKRWLHDLDRFQKVLKFGWFISLVFFLVLKLGPYAYGNPIWFSFIQDNIGGSASALFYIFSIGLLAKTDLGMKVIRPFVHVGRMSLTNYISQSVIMFILFYGVGFALYGTVSPLEGVIIVVIVYTLQVFASRWWFNHYQFGPLEWIWRGLTYNKKQAFRKRVNREESL</sequence>